<sequence>MATLNSTIDTTTTVWAFGGAGQRYAFYAVGRFWVFYSDGTNFVWRTSTDGAAWSGATTVRTSSAGYKASVAFDGTYVHYVHRESSSSSIITYRMGLSNSNGTITWQAAEQTVISMDAAHRSNDPVIAIDSNGYPWIVYDYQTMATTNAVAYVTKSKTKNGTWTDEDILFTAPYQFSASTFEKAAAPHLWGAVVPLSGGEVYVMAQPGGGPID</sequence>
<gene>
    <name evidence="1" type="ORF">LCGC14_1232350</name>
</gene>
<organism evidence="1">
    <name type="scientific">marine sediment metagenome</name>
    <dbReference type="NCBI Taxonomy" id="412755"/>
    <lineage>
        <taxon>unclassified sequences</taxon>
        <taxon>metagenomes</taxon>
        <taxon>ecological metagenomes</taxon>
    </lineage>
</organism>
<protein>
    <recommendedName>
        <fullName evidence="2">Sialidase domain-containing protein</fullName>
    </recommendedName>
</protein>
<name>A0A0F9PCG6_9ZZZZ</name>
<dbReference type="InterPro" id="IPR023296">
    <property type="entry name" value="Glyco_hydro_beta-prop_sf"/>
</dbReference>
<reference evidence="1" key="1">
    <citation type="journal article" date="2015" name="Nature">
        <title>Complex archaea that bridge the gap between prokaryotes and eukaryotes.</title>
        <authorList>
            <person name="Spang A."/>
            <person name="Saw J.H."/>
            <person name="Jorgensen S.L."/>
            <person name="Zaremba-Niedzwiedzka K."/>
            <person name="Martijn J."/>
            <person name="Lind A.E."/>
            <person name="van Eijk R."/>
            <person name="Schleper C."/>
            <person name="Guy L."/>
            <person name="Ettema T.J."/>
        </authorList>
    </citation>
    <scope>NUCLEOTIDE SEQUENCE</scope>
</reference>
<dbReference type="EMBL" id="LAZR01006587">
    <property type="protein sequence ID" value="KKM91072.1"/>
    <property type="molecule type" value="Genomic_DNA"/>
</dbReference>
<dbReference type="SUPFAM" id="SSF75005">
    <property type="entry name" value="Arabinanase/levansucrase/invertase"/>
    <property type="match status" value="1"/>
</dbReference>
<dbReference type="AlphaFoldDB" id="A0A0F9PCG6"/>
<proteinExistence type="predicted"/>
<accession>A0A0F9PCG6</accession>
<evidence type="ECO:0000313" key="1">
    <source>
        <dbReference type="EMBL" id="KKM91072.1"/>
    </source>
</evidence>
<comment type="caution">
    <text evidence="1">The sequence shown here is derived from an EMBL/GenBank/DDBJ whole genome shotgun (WGS) entry which is preliminary data.</text>
</comment>
<feature type="non-terminal residue" evidence="1">
    <location>
        <position position="212"/>
    </location>
</feature>
<evidence type="ECO:0008006" key="2">
    <source>
        <dbReference type="Google" id="ProtNLM"/>
    </source>
</evidence>